<evidence type="ECO:0000313" key="1">
    <source>
        <dbReference type="EMBL" id="KAF4371666.1"/>
    </source>
</evidence>
<evidence type="ECO:0000313" key="2">
    <source>
        <dbReference type="Proteomes" id="UP000525078"/>
    </source>
</evidence>
<proteinExistence type="predicted"/>
<gene>
    <name evidence="1" type="ORF">F8388_008606</name>
</gene>
<dbReference type="EMBL" id="JAATIP010000109">
    <property type="protein sequence ID" value="KAF4371666.1"/>
    <property type="molecule type" value="Genomic_DNA"/>
</dbReference>
<accession>A0A7J6FLS4</accession>
<organism evidence="1 2">
    <name type="scientific">Cannabis sativa</name>
    <name type="common">Hemp</name>
    <name type="synonym">Marijuana</name>
    <dbReference type="NCBI Taxonomy" id="3483"/>
    <lineage>
        <taxon>Eukaryota</taxon>
        <taxon>Viridiplantae</taxon>
        <taxon>Streptophyta</taxon>
        <taxon>Embryophyta</taxon>
        <taxon>Tracheophyta</taxon>
        <taxon>Spermatophyta</taxon>
        <taxon>Magnoliopsida</taxon>
        <taxon>eudicotyledons</taxon>
        <taxon>Gunneridae</taxon>
        <taxon>Pentapetalae</taxon>
        <taxon>rosids</taxon>
        <taxon>fabids</taxon>
        <taxon>Rosales</taxon>
        <taxon>Cannabaceae</taxon>
        <taxon>Cannabis</taxon>
    </lineage>
</organism>
<sequence length="76" mass="8416">MLEPPIFFFSINSLEERRKKEEGGQKTLLSVPPKKFSPSLPLSNGLGTCSSLCMDSLPLNLCLVRTNIYAPPFVNC</sequence>
<protein>
    <submittedName>
        <fullName evidence="1">Uncharacterized protein</fullName>
    </submittedName>
</protein>
<reference evidence="1 2" key="1">
    <citation type="journal article" date="2020" name="bioRxiv">
        <title>Sequence and annotation of 42 cannabis genomes reveals extensive copy number variation in cannabinoid synthesis and pathogen resistance genes.</title>
        <authorList>
            <person name="Mckernan K.J."/>
            <person name="Helbert Y."/>
            <person name="Kane L.T."/>
            <person name="Ebling H."/>
            <person name="Zhang L."/>
            <person name="Liu B."/>
            <person name="Eaton Z."/>
            <person name="Mclaughlin S."/>
            <person name="Kingan S."/>
            <person name="Baybayan P."/>
            <person name="Concepcion G."/>
            <person name="Jordan M."/>
            <person name="Riva A."/>
            <person name="Barbazuk W."/>
            <person name="Harkins T."/>
        </authorList>
    </citation>
    <scope>NUCLEOTIDE SEQUENCE [LARGE SCALE GENOMIC DNA]</scope>
    <source>
        <strain evidence="2">cv. Jamaican Lion 4</strain>
        <tissue evidence="1">Leaf</tissue>
    </source>
</reference>
<dbReference type="Proteomes" id="UP000525078">
    <property type="component" value="Unassembled WGS sequence"/>
</dbReference>
<name>A0A7J6FLS4_CANSA</name>
<comment type="caution">
    <text evidence="1">The sequence shown here is derived from an EMBL/GenBank/DDBJ whole genome shotgun (WGS) entry which is preliminary data.</text>
</comment>
<dbReference type="AlphaFoldDB" id="A0A7J6FLS4"/>